<gene>
    <name evidence="2" type="ORF">HND93_29190</name>
</gene>
<keyword evidence="3" id="KW-1185">Reference proteome</keyword>
<organism evidence="2 3">
    <name type="scientific">Azospirillum oleiclasticum</name>
    <dbReference type="NCBI Taxonomy" id="2735135"/>
    <lineage>
        <taxon>Bacteria</taxon>
        <taxon>Pseudomonadati</taxon>
        <taxon>Pseudomonadota</taxon>
        <taxon>Alphaproteobacteria</taxon>
        <taxon>Rhodospirillales</taxon>
        <taxon>Azospirillaceae</taxon>
        <taxon>Azospirillum</taxon>
    </lineage>
</organism>
<comment type="caution">
    <text evidence="2">The sequence shown here is derived from an EMBL/GenBank/DDBJ whole genome shotgun (WGS) entry which is preliminary data.</text>
</comment>
<protein>
    <submittedName>
        <fullName evidence="2">Uncharacterized protein</fullName>
    </submittedName>
</protein>
<accession>A0ABX2TM27</accession>
<evidence type="ECO:0000313" key="2">
    <source>
        <dbReference type="EMBL" id="NYZ23795.1"/>
    </source>
</evidence>
<dbReference type="Proteomes" id="UP000584642">
    <property type="component" value="Unassembled WGS sequence"/>
</dbReference>
<dbReference type="EMBL" id="JABFDB010000031">
    <property type="protein sequence ID" value="NYZ23795.1"/>
    <property type="molecule type" value="Genomic_DNA"/>
</dbReference>
<name>A0ABX2TM27_9PROT</name>
<dbReference type="RefSeq" id="WP_180285566.1">
    <property type="nucleotide sequence ID" value="NZ_JABFDB010000031.1"/>
</dbReference>
<evidence type="ECO:0000256" key="1">
    <source>
        <dbReference type="SAM" id="MobiDB-lite"/>
    </source>
</evidence>
<evidence type="ECO:0000313" key="3">
    <source>
        <dbReference type="Proteomes" id="UP000584642"/>
    </source>
</evidence>
<feature type="region of interest" description="Disordered" evidence="1">
    <location>
        <begin position="1"/>
        <end position="71"/>
    </location>
</feature>
<proteinExistence type="predicted"/>
<sequence>MTATTAAGPSYAQDPTGMPAGAAARMNEAEARAMQHVGRSGGSLLPRDTVNPCSTDGTTRIGAPAHRRPGQLPNSLIEEMEEVQPNTTVVIGDVIVVCPQ</sequence>
<reference evidence="2 3" key="1">
    <citation type="submission" date="2020-05" db="EMBL/GenBank/DDBJ databases">
        <title>Azospirillum oleiclasticum sp. nov, a nitrogen-fixing and heavy crude oil-emulsifying bacterium isolated from the crude oil of Yumen Oilfield.</title>
        <authorList>
            <person name="Wu D."/>
            <person name="Cai M."/>
            <person name="Zhang X."/>
        </authorList>
    </citation>
    <scope>NUCLEOTIDE SEQUENCE [LARGE SCALE GENOMIC DNA]</scope>
    <source>
        <strain evidence="2 3">ROY-1-1-2</strain>
    </source>
</reference>